<protein>
    <submittedName>
        <fullName evidence="1">Uncharacterized protein</fullName>
    </submittedName>
</protein>
<evidence type="ECO:0000313" key="1">
    <source>
        <dbReference type="EMBL" id="JAE34225.1"/>
    </source>
</evidence>
<accession>A0A0A9HAN1</accession>
<reference evidence="1" key="1">
    <citation type="submission" date="2014-09" db="EMBL/GenBank/DDBJ databases">
        <authorList>
            <person name="Magalhaes I.L.F."/>
            <person name="Oliveira U."/>
            <person name="Santos F.R."/>
            <person name="Vidigal T.H.D.A."/>
            <person name="Brescovit A.D."/>
            <person name="Santos A.J."/>
        </authorList>
    </citation>
    <scope>NUCLEOTIDE SEQUENCE</scope>
    <source>
        <tissue evidence="1">Shoot tissue taken approximately 20 cm above the soil surface</tissue>
    </source>
</reference>
<dbReference type="EMBL" id="GBRH01163671">
    <property type="protein sequence ID" value="JAE34225.1"/>
    <property type="molecule type" value="Transcribed_RNA"/>
</dbReference>
<proteinExistence type="predicted"/>
<dbReference type="AlphaFoldDB" id="A0A0A9HAN1"/>
<organism evidence="1">
    <name type="scientific">Arundo donax</name>
    <name type="common">Giant reed</name>
    <name type="synonym">Donax arundinaceus</name>
    <dbReference type="NCBI Taxonomy" id="35708"/>
    <lineage>
        <taxon>Eukaryota</taxon>
        <taxon>Viridiplantae</taxon>
        <taxon>Streptophyta</taxon>
        <taxon>Embryophyta</taxon>
        <taxon>Tracheophyta</taxon>
        <taxon>Spermatophyta</taxon>
        <taxon>Magnoliopsida</taxon>
        <taxon>Liliopsida</taxon>
        <taxon>Poales</taxon>
        <taxon>Poaceae</taxon>
        <taxon>PACMAD clade</taxon>
        <taxon>Arundinoideae</taxon>
        <taxon>Arundineae</taxon>
        <taxon>Arundo</taxon>
    </lineage>
</organism>
<sequence>MSNLLDAYYIAIDGVFGMRL</sequence>
<name>A0A0A9HAN1_ARUDO</name>
<reference evidence="1" key="2">
    <citation type="journal article" date="2015" name="Data Brief">
        <title>Shoot transcriptome of the giant reed, Arundo donax.</title>
        <authorList>
            <person name="Barrero R.A."/>
            <person name="Guerrero F.D."/>
            <person name="Moolhuijzen P."/>
            <person name="Goolsby J.A."/>
            <person name="Tidwell J."/>
            <person name="Bellgard S.E."/>
            <person name="Bellgard M.I."/>
        </authorList>
    </citation>
    <scope>NUCLEOTIDE SEQUENCE</scope>
    <source>
        <tissue evidence="1">Shoot tissue taken approximately 20 cm above the soil surface</tissue>
    </source>
</reference>